<dbReference type="AlphaFoldDB" id="A0A1I1YFW6"/>
<gene>
    <name evidence="1" type="ORF">SAMN04487969_101513</name>
</gene>
<keyword evidence="2" id="KW-1185">Reference proteome</keyword>
<evidence type="ECO:0008006" key="3">
    <source>
        <dbReference type="Google" id="ProtNLM"/>
    </source>
</evidence>
<dbReference type="Proteomes" id="UP000183410">
    <property type="component" value="Unassembled WGS sequence"/>
</dbReference>
<organism evidence="1 2">
    <name type="scientific">Paenibacillus algorifonticola</name>
    <dbReference type="NCBI Taxonomy" id="684063"/>
    <lineage>
        <taxon>Bacteria</taxon>
        <taxon>Bacillati</taxon>
        <taxon>Bacillota</taxon>
        <taxon>Bacilli</taxon>
        <taxon>Bacillales</taxon>
        <taxon>Paenibacillaceae</taxon>
        <taxon>Paenibacillus</taxon>
    </lineage>
</organism>
<protein>
    <recommendedName>
        <fullName evidence="3">DUF1877 family protein</fullName>
    </recommendedName>
</protein>
<reference evidence="2" key="1">
    <citation type="submission" date="2016-10" db="EMBL/GenBank/DDBJ databases">
        <authorList>
            <person name="Varghese N."/>
            <person name="Submissions S."/>
        </authorList>
    </citation>
    <scope>NUCLEOTIDE SEQUENCE [LARGE SCALE GENOMIC DNA]</scope>
    <source>
        <strain evidence="2">CGMCC 1.10223</strain>
    </source>
</reference>
<dbReference type="Gene3D" id="3.40.1760.10">
    <property type="entry name" value="YfbM-like super family"/>
    <property type="match status" value="1"/>
</dbReference>
<dbReference type="InterPro" id="IPR035944">
    <property type="entry name" value="YfbM-like_sf"/>
</dbReference>
<proteinExistence type="predicted"/>
<evidence type="ECO:0000313" key="1">
    <source>
        <dbReference type="EMBL" id="SFE18279.1"/>
    </source>
</evidence>
<dbReference type="EMBL" id="FONN01000001">
    <property type="protein sequence ID" value="SFE18279.1"/>
    <property type="molecule type" value="Genomic_DNA"/>
</dbReference>
<dbReference type="RefSeq" id="WP_046233131.1">
    <property type="nucleotide sequence ID" value="NZ_FONN01000001.1"/>
</dbReference>
<sequence>MGMIGIYLAVHKEQIEQLAQGELLMEDMALDAFESLDIDKAWQAIHYVLCEDIHNGAPPMGYVVPMLDDQGLEFSEFGSFYLNHEQVIEASIAISAISEAAFRERYSLADLVENAVYPVVSDEDEQEFFDYLYANFVEIGRFYSKAATEGNGIIFYVS</sequence>
<dbReference type="SUPFAM" id="SSF111069">
    <property type="entry name" value="Hypothetical protein yfbM"/>
    <property type="match status" value="1"/>
</dbReference>
<evidence type="ECO:0000313" key="2">
    <source>
        <dbReference type="Proteomes" id="UP000183410"/>
    </source>
</evidence>
<dbReference type="Pfam" id="PF08974">
    <property type="entry name" value="DUF1877"/>
    <property type="match status" value="1"/>
</dbReference>
<accession>A0A1I1YFW6</accession>
<dbReference type="InterPro" id="IPR015068">
    <property type="entry name" value="DUF1877"/>
</dbReference>
<name>A0A1I1YFW6_9BACL</name>